<comment type="caution">
    <text evidence="1">The sequence shown here is derived from an EMBL/GenBank/DDBJ whole genome shotgun (WGS) entry which is preliminary data.</text>
</comment>
<dbReference type="EMBL" id="SGSU01000003">
    <property type="protein sequence ID" value="RZG68782.1"/>
    <property type="molecule type" value="Genomic_DNA"/>
</dbReference>
<dbReference type="RefSeq" id="WP_131276018.1">
    <property type="nucleotide sequence ID" value="NZ_SGSU01000003.1"/>
</dbReference>
<dbReference type="Proteomes" id="UP000293483">
    <property type="component" value="Unassembled WGS sequence"/>
</dbReference>
<reference evidence="1 2" key="1">
    <citation type="submission" date="2019-02" db="EMBL/GenBank/DDBJ databases">
        <title>The Batch Genome Submission of Acinetobacter spp. strains.</title>
        <authorList>
            <person name="Qin J."/>
            <person name="Hu Y."/>
            <person name="Ye H."/>
            <person name="Wei L."/>
            <person name="Feng Y."/>
            <person name="Zong Z."/>
        </authorList>
    </citation>
    <scope>NUCLEOTIDE SEQUENCE [LARGE SCALE GENOMIC DNA]</scope>
    <source>
        <strain evidence="1 2">WCHABo060081</strain>
    </source>
</reference>
<gene>
    <name evidence="1" type="ORF">EXE25_03660</name>
</gene>
<evidence type="ECO:0000313" key="1">
    <source>
        <dbReference type="EMBL" id="RZG68782.1"/>
    </source>
</evidence>
<accession>A0A4Q7B680</accession>
<proteinExistence type="predicted"/>
<sequence length="76" mass="8606">MFQYFNGLNNKVIQITLLRLNPLGGFKIRLSQNDFEGGRKEPVGNIQQVQARLTAMLRINLSLKARLGIKAVSVMY</sequence>
<evidence type="ECO:0000313" key="2">
    <source>
        <dbReference type="Proteomes" id="UP000293483"/>
    </source>
</evidence>
<dbReference type="AlphaFoldDB" id="A0A4Q7B680"/>
<protein>
    <submittedName>
        <fullName evidence="1">Uncharacterized protein</fullName>
    </submittedName>
</protein>
<name>A0A4Q7B680_9GAMM</name>
<organism evidence="1 2">
    <name type="scientific">Acinetobacter bouvetii</name>
    <dbReference type="NCBI Taxonomy" id="202951"/>
    <lineage>
        <taxon>Bacteria</taxon>
        <taxon>Pseudomonadati</taxon>
        <taxon>Pseudomonadota</taxon>
        <taxon>Gammaproteobacteria</taxon>
        <taxon>Moraxellales</taxon>
        <taxon>Moraxellaceae</taxon>
        <taxon>Acinetobacter</taxon>
    </lineage>
</organism>